<evidence type="ECO:0000313" key="7">
    <source>
        <dbReference type="Proteomes" id="UP000238274"/>
    </source>
</evidence>
<feature type="domain" description="ARID" evidence="5">
    <location>
        <begin position="94"/>
        <end position="194"/>
    </location>
</feature>
<reference evidence="7" key="3">
    <citation type="journal article" date="2018" name="Mol. Plant Microbe Interact.">
        <title>Genome sequence resources for the wheat stripe rust pathogen (Puccinia striiformis f. sp. tritici) and the barley stripe rust pathogen (Puccinia striiformis f. sp. hordei).</title>
        <authorList>
            <person name="Xia C."/>
            <person name="Wang M."/>
            <person name="Yin C."/>
            <person name="Cornejo O.E."/>
            <person name="Hulbert S.H."/>
            <person name="Chen X."/>
        </authorList>
    </citation>
    <scope>NUCLEOTIDE SEQUENCE [LARGE SCALE GENOMIC DNA]</scope>
    <source>
        <strain evidence="7">93TX-2</strain>
    </source>
</reference>
<organism evidence="6 7">
    <name type="scientific">Puccinia striiformis</name>
    <dbReference type="NCBI Taxonomy" id="27350"/>
    <lineage>
        <taxon>Eukaryota</taxon>
        <taxon>Fungi</taxon>
        <taxon>Dikarya</taxon>
        <taxon>Basidiomycota</taxon>
        <taxon>Pucciniomycotina</taxon>
        <taxon>Pucciniomycetes</taxon>
        <taxon>Pucciniales</taxon>
        <taxon>Pucciniaceae</taxon>
        <taxon>Puccinia</taxon>
    </lineage>
</organism>
<sequence>MEPKFVWGSIRTEVPREFPKSKQPNRLFGLEHCPVFYPTIDEFKEPMKYFESIGPRLSSLVSAKLSLQADGNLHTDQFKFKTRLQRLNSMEASARANLNFLEQLYLFHKQRGSSNFIDSTAQIQVPVIDHRPVDLWRLRREINDMGGYDHITSQRKWSTLAKTMGYNTKSIPAVSFKLKTAYSKIIAPFDEYFNRIKQSPAKPSRNAVPRDRSPADSLSPLSSSLADHDEANRVAGSKEVKPGDNLKTDENLRMTANQDGIPVPKLPCCSFTKKIEKTRSSAPPIRRPSTGHPSTSHDVDTSMDHGGDICEICGSDEDDPNILLRKRTYACYPKILRCKYTDEDLQAMLMRVNSRSVKAGRAVDTSAIETAHIWPQGSLACPLLLTICFLAKLRFMSRRKPSTALLEATRAALPLARNSSLRTPPADNQEDQNEHSINSQFDSTMANESSIDCDENEKTEHGSPTSDAPTKSNAVWEMNPLLGWLTKINPHYRALALDLHPLHAIQFLPLNQLQ</sequence>
<dbReference type="PANTHER" id="PTHR13964:SF27">
    <property type="entry name" value="HAT-TRICK, ISOFORM D"/>
    <property type="match status" value="1"/>
</dbReference>
<feature type="compositionally biased region" description="Low complexity" evidence="4">
    <location>
        <begin position="215"/>
        <end position="225"/>
    </location>
</feature>
<keyword evidence="3" id="KW-0539">Nucleus</keyword>
<keyword evidence="2" id="KW-0804">Transcription</keyword>
<keyword evidence="1" id="KW-0805">Transcription regulation</keyword>
<reference evidence="6 7" key="1">
    <citation type="submission" date="2017-12" db="EMBL/GenBank/DDBJ databases">
        <title>Gene loss provides genomic basis for host adaptation in cereal stripe rust fungi.</title>
        <authorList>
            <person name="Xia C."/>
        </authorList>
    </citation>
    <scope>NUCLEOTIDE SEQUENCE [LARGE SCALE GENOMIC DNA]</scope>
    <source>
        <strain evidence="6 7">93TX-2</strain>
    </source>
</reference>
<comment type="caution">
    <text evidence="6">The sequence shown here is derived from an EMBL/GenBank/DDBJ whole genome shotgun (WGS) entry which is preliminary data.</text>
</comment>
<feature type="region of interest" description="Disordered" evidence="4">
    <location>
        <begin position="277"/>
        <end position="300"/>
    </location>
</feature>
<feature type="compositionally biased region" description="Polar residues" evidence="4">
    <location>
        <begin position="462"/>
        <end position="472"/>
    </location>
</feature>
<evidence type="ECO:0000256" key="2">
    <source>
        <dbReference type="ARBA" id="ARBA00023163"/>
    </source>
</evidence>
<dbReference type="FunFam" id="1.10.150.60:FF:000016">
    <property type="entry name" value="Putative Lysine-specific demethylase 5B"/>
    <property type="match status" value="1"/>
</dbReference>
<gene>
    <name evidence="6" type="ORF">PSHT_14166</name>
</gene>
<dbReference type="SMART" id="SM00501">
    <property type="entry name" value="BRIGHT"/>
    <property type="match status" value="1"/>
</dbReference>
<dbReference type="EMBL" id="PKSM01000305">
    <property type="protein sequence ID" value="POV98233.1"/>
    <property type="molecule type" value="Genomic_DNA"/>
</dbReference>
<dbReference type="CDD" id="cd16100">
    <property type="entry name" value="ARID"/>
    <property type="match status" value="1"/>
</dbReference>
<dbReference type="AlphaFoldDB" id="A0A2S4ULQ7"/>
<dbReference type="VEuPathDB" id="FungiDB:PSHT_14166"/>
<evidence type="ECO:0000256" key="1">
    <source>
        <dbReference type="ARBA" id="ARBA00023015"/>
    </source>
</evidence>
<feature type="compositionally biased region" description="Basic and acidic residues" evidence="4">
    <location>
        <begin position="226"/>
        <end position="249"/>
    </location>
</feature>
<reference evidence="7" key="2">
    <citation type="journal article" date="2018" name="BMC Genomics">
        <title>Genomic insights into host adaptation between the wheat stripe rust pathogen (Puccinia striiformis f. sp. tritici) and the barley stripe rust pathogen (Puccinia striiformis f. sp. hordei).</title>
        <authorList>
            <person name="Xia C."/>
            <person name="Wang M."/>
            <person name="Yin C."/>
            <person name="Cornejo O.E."/>
            <person name="Hulbert S.H."/>
            <person name="Chen X."/>
        </authorList>
    </citation>
    <scope>NUCLEOTIDE SEQUENCE [LARGE SCALE GENOMIC DNA]</scope>
    <source>
        <strain evidence="7">93TX-2</strain>
    </source>
</reference>
<dbReference type="Gene3D" id="1.10.150.60">
    <property type="entry name" value="ARID DNA-binding domain"/>
    <property type="match status" value="1"/>
</dbReference>
<dbReference type="GO" id="GO:0000976">
    <property type="term" value="F:transcription cis-regulatory region binding"/>
    <property type="evidence" value="ECO:0007669"/>
    <property type="project" value="TreeGrafter"/>
</dbReference>
<accession>A0A2S4ULQ7</accession>
<evidence type="ECO:0000256" key="4">
    <source>
        <dbReference type="SAM" id="MobiDB-lite"/>
    </source>
</evidence>
<evidence type="ECO:0000259" key="5">
    <source>
        <dbReference type="PROSITE" id="PS51011"/>
    </source>
</evidence>
<evidence type="ECO:0000256" key="3">
    <source>
        <dbReference type="ARBA" id="ARBA00023242"/>
    </source>
</evidence>
<dbReference type="InterPro" id="IPR001606">
    <property type="entry name" value="ARID_dom"/>
</dbReference>
<name>A0A2S4ULQ7_9BASI</name>
<dbReference type="Proteomes" id="UP000238274">
    <property type="component" value="Unassembled WGS sequence"/>
</dbReference>
<dbReference type="Pfam" id="PF02375">
    <property type="entry name" value="JmjN"/>
    <property type="match status" value="1"/>
</dbReference>
<protein>
    <recommendedName>
        <fullName evidence="5">ARID domain-containing protein</fullName>
    </recommendedName>
</protein>
<feature type="region of interest" description="Disordered" evidence="4">
    <location>
        <begin position="200"/>
        <end position="249"/>
    </location>
</feature>
<dbReference type="PROSITE" id="PS51011">
    <property type="entry name" value="ARID"/>
    <property type="match status" value="1"/>
</dbReference>
<dbReference type="InterPro" id="IPR051232">
    <property type="entry name" value="ARID/SWI1_ChromRemod"/>
</dbReference>
<dbReference type="OrthoDB" id="1678912at2759"/>
<dbReference type="SUPFAM" id="SSF46774">
    <property type="entry name" value="ARID-like"/>
    <property type="match status" value="1"/>
</dbReference>
<proteinExistence type="predicted"/>
<feature type="compositionally biased region" description="Polar residues" evidence="4">
    <location>
        <begin position="435"/>
        <end position="450"/>
    </location>
</feature>
<dbReference type="VEuPathDB" id="FungiDB:PSTT_11614"/>
<evidence type="ECO:0000313" key="6">
    <source>
        <dbReference type="EMBL" id="POV98233.1"/>
    </source>
</evidence>
<feature type="region of interest" description="Disordered" evidence="4">
    <location>
        <begin position="416"/>
        <end position="472"/>
    </location>
</feature>
<dbReference type="SMART" id="SM01014">
    <property type="entry name" value="ARID"/>
    <property type="match status" value="1"/>
</dbReference>
<dbReference type="PANTHER" id="PTHR13964">
    <property type="entry name" value="RBP-RELATED"/>
    <property type="match status" value="1"/>
</dbReference>
<dbReference type="InterPro" id="IPR003349">
    <property type="entry name" value="JmjN"/>
</dbReference>
<dbReference type="GO" id="GO:0006357">
    <property type="term" value="P:regulation of transcription by RNA polymerase II"/>
    <property type="evidence" value="ECO:0007669"/>
    <property type="project" value="TreeGrafter"/>
</dbReference>
<dbReference type="Pfam" id="PF01388">
    <property type="entry name" value="ARID"/>
    <property type="match status" value="1"/>
</dbReference>
<dbReference type="GO" id="GO:0005634">
    <property type="term" value="C:nucleus"/>
    <property type="evidence" value="ECO:0007669"/>
    <property type="project" value="TreeGrafter"/>
</dbReference>
<keyword evidence="7" id="KW-1185">Reference proteome</keyword>
<dbReference type="InterPro" id="IPR036431">
    <property type="entry name" value="ARID_dom_sf"/>
</dbReference>